<dbReference type="EMBL" id="ABYT01000105">
    <property type="protein sequence ID" value="EEC89439.1"/>
    <property type="molecule type" value="Genomic_DNA"/>
</dbReference>
<reference evidence="2 3" key="1">
    <citation type="submission" date="2008-10" db="EMBL/GenBank/DDBJ databases">
        <authorList>
            <person name="Fulton L."/>
            <person name="Clifton S."/>
            <person name="Fulton B."/>
            <person name="Xu J."/>
            <person name="Minx P."/>
            <person name="Pepin K.H."/>
            <person name="Johnson M."/>
            <person name="Bhonagiri V."/>
            <person name="Nash W.E."/>
            <person name="Mardis E.R."/>
            <person name="Wilson R.K."/>
        </authorList>
    </citation>
    <scope>NUCLEOTIDE SEQUENCE [LARGE SCALE GENOMIC DNA]</scope>
    <source>
        <strain evidence="2 3">DSM 3989</strain>
    </source>
</reference>
<keyword evidence="3" id="KW-1185">Reference proteome</keyword>
<dbReference type="CDD" id="cd04301">
    <property type="entry name" value="NAT_SF"/>
    <property type="match status" value="1"/>
</dbReference>
<evidence type="ECO:0000259" key="1">
    <source>
        <dbReference type="PROSITE" id="PS51186"/>
    </source>
</evidence>
<sequence length="211" mass="24756">MKQEDYDILILKEMESFMTVLDTSIPYEKVLMVMARKTIRKEIELNPKFHYVEFDESLKEAWCKLQTQVCLFENIDEARKKWDSMLTRDKDFFSKHFLFVVNENNELVGSAGLWFGNDFEESRLRVHYVAVSLSAQHKKIAQAMLTKLCMMYDMIPSKYPLYLATQSQSYGAIKLYSRLGFTPYLGAYKGCTEQKSKNAWQNVTEILRCKA</sequence>
<feature type="domain" description="N-acetyltransferase" evidence="1">
    <location>
        <begin position="49"/>
        <end position="198"/>
    </location>
</feature>
<keyword evidence="2" id="KW-0808">Transferase</keyword>
<evidence type="ECO:0000313" key="3">
    <source>
        <dbReference type="Proteomes" id="UP000004315"/>
    </source>
</evidence>
<dbReference type="Proteomes" id="UP000004315">
    <property type="component" value="Unassembled WGS sequence"/>
</dbReference>
<name>B7CCR7_9FIRM</name>
<dbReference type="Pfam" id="PF00583">
    <property type="entry name" value="Acetyltransf_1"/>
    <property type="match status" value="1"/>
</dbReference>
<protein>
    <submittedName>
        <fullName evidence="2">Acetyltransferase, GNAT family</fullName>
    </submittedName>
</protein>
<gene>
    <name evidence="2" type="ORF">EUBIFOR_01995</name>
</gene>
<dbReference type="GO" id="GO:0016747">
    <property type="term" value="F:acyltransferase activity, transferring groups other than amino-acyl groups"/>
    <property type="evidence" value="ECO:0007669"/>
    <property type="project" value="InterPro"/>
</dbReference>
<dbReference type="HOGENOM" id="CLU_112419_1_0_9"/>
<dbReference type="InterPro" id="IPR016181">
    <property type="entry name" value="Acyl_CoA_acyltransferase"/>
</dbReference>
<dbReference type="InterPro" id="IPR000182">
    <property type="entry name" value="GNAT_dom"/>
</dbReference>
<dbReference type="Gene3D" id="3.40.630.30">
    <property type="match status" value="1"/>
</dbReference>
<dbReference type="PROSITE" id="PS51186">
    <property type="entry name" value="GNAT"/>
    <property type="match status" value="1"/>
</dbReference>
<comment type="caution">
    <text evidence="2">The sequence shown here is derived from an EMBL/GenBank/DDBJ whole genome shotgun (WGS) entry which is preliminary data.</text>
</comment>
<dbReference type="SUPFAM" id="SSF55729">
    <property type="entry name" value="Acyl-CoA N-acyltransferases (Nat)"/>
    <property type="match status" value="1"/>
</dbReference>
<reference evidence="2 3" key="2">
    <citation type="submission" date="2008-11" db="EMBL/GenBank/DDBJ databases">
        <title>Draft genome sequence of Eubacterium biforme (DSM 3989).</title>
        <authorList>
            <person name="Sudarsanam P."/>
            <person name="Ley R."/>
            <person name="Guruge J."/>
            <person name="Turnbaugh P.J."/>
            <person name="Mahowald M."/>
            <person name="Liep D."/>
            <person name="Gordon J."/>
        </authorList>
    </citation>
    <scope>NUCLEOTIDE SEQUENCE [LARGE SCALE GENOMIC DNA]</scope>
    <source>
        <strain evidence="2 3">DSM 3989</strain>
    </source>
</reference>
<accession>B7CCR7</accession>
<evidence type="ECO:0000313" key="2">
    <source>
        <dbReference type="EMBL" id="EEC89439.1"/>
    </source>
</evidence>
<dbReference type="eggNOG" id="COG0456">
    <property type="taxonomic scope" value="Bacteria"/>
</dbReference>
<dbReference type="AlphaFoldDB" id="B7CCR7"/>
<organism evidence="2 3">
    <name type="scientific">Holdemanella biformis DSM 3989</name>
    <dbReference type="NCBI Taxonomy" id="518637"/>
    <lineage>
        <taxon>Bacteria</taxon>
        <taxon>Bacillati</taxon>
        <taxon>Bacillota</taxon>
        <taxon>Erysipelotrichia</taxon>
        <taxon>Erysipelotrichales</taxon>
        <taxon>Erysipelotrichaceae</taxon>
        <taxon>Holdemanella</taxon>
    </lineage>
</organism>
<dbReference type="STRING" id="518637.EUBIFOR_01995"/>
<proteinExistence type="predicted"/>